<feature type="transmembrane region" description="Helical" evidence="19">
    <location>
        <begin position="421"/>
        <end position="438"/>
    </location>
</feature>
<evidence type="ECO:0000259" key="20">
    <source>
        <dbReference type="PROSITE" id="PS51002"/>
    </source>
</evidence>
<dbReference type="EC" id="7.1.1.8" evidence="3"/>
<accession>A0A4R4ZG55</accession>
<evidence type="ECO:0000256" key="8">
    <source>
        <dbReference type="ARBA" id="ARBA00022660"/>
    </source>
</evidence>
<evidence type="ECO:0000256" key="19">
    <source>
        <dbReference type="SAM" id="Phobius"/>
    </source>
</evidence>
<dbReference type="Gene3D" id="1.20.810.10">
    <property type="entry name" value="Cytochrome Bc1 Complex, Chain C"/>
    <property type="match status" value="1"/>
</dbReference>
<comment type="catalytic activity">
    <reaction evidence="16">
        <text>a quinol + 2 Fe(III)-[cytochrome c](out) = a quinone + 2 Fe(II)-[cytochrome c](out) + 2 H(+)(out)</text>
        <dbReference type="Rhea" id="RHEA:11484"/>
        <dbReference type="Rhea" id="RHEA-COMP:10350"/>
        <dbReference type="Rhea" id="RHEA-COMP:14399"/>
        <dbReference type="ChEBI" id="CHEBI:15378"/>
        <dbReference type="ChEBI" id="CHEBI:24646"/>
        <dbReference type="ChEBI" id="CHEBI:29033"/>
        <dbReference type="ChEBI" id="CHEBI:29034"/>
        <dbReference type="ChEBI" id="CHEBI:132124"/>
        <dbReference type="EC" id="7.1.1.8"/>
    </reaction>
</comment>
<dbReference type="GO" id="GO:0005886">
    <property type="term" value="C:plasma membrane"/>
    <property type="evidence" value="ECO:0007669"/>
    <property type="project" value="UniProtKB-SubCell"/>
</dbReference>
<evidence type="ECO:0000313" key="21">
    <source>
        <dbReference type="EMBL" id="TDD57493.1"/>
    </source>
</evidence>
<keyword evidence="11" id="KW-1278">Translocase</keyword>
<comment type="cofactor">
    <cofactor evidence="1">
        <name>heme</name>
        <dbReference type="ChEBI" id="CHEBI:30413"/>
    </cofactor>
</comment>
<evidence type="ECO:0000256" key="12">
    <source>
        <dbReference type="ARBA" id="ARBA00022982"/>
    </source>
</evidence>
<feature type="region of interest" description="Disordered" evidence="18">
    <location>
        <begin position="536"/>
        <end position="565"/>
    </location>
</feature>
<proteinExistence type="predicted"/>
<evidence type="ECO:0000256" key="1">
    <source>
        <dbReference type="ARBA" id="ARBA00001971"/>
    </source>
</evidence>
<dbReference type="RefSeq" id="WP_132170902.1">
    <property type="nucleotide sequence ID" value="NZ_SMKX01000073.1"/>
</dbReference>
<keyword evidence="13 19" id="KW-1133">Transmembrane helix</keyword>
<evidence type="ECO:0000256" key="13">
    <source>
        <dbReference type="ARBA" id="ARBA00022989"/>
    </source>
</evidence>
<dbReference type="GO" id="GO:0008121">
    <property type="term" value="F:quinol-cytochrome-c reductase activity"/>
    <property type="evidence" value="ECO:0007669"/>
    <property type="project" value="UniProtKB-EC"/>
</dbReference>
<feature type="transmembrane region" description="Helical" evidence="19">
    <location>
        <begin position="341"/>
        <end position="362"/>
    </location>
</feature>
<keyword evidence="12" id="KW-0249">Electron transport</keyword>
<dbReference type="Pfam" id="PF13631">
    <property type="entry name" value="Cytochrom_B_N_2"/>
    <property type="match status" value="1"/>
</dbReference>
<sequence length="565" mass="63107">MSDTKTVASQKEGPAATAEFPPPVKWLDDRLGIGKLGKKNLRKVFPDHWSFMLGEIALYSFIILILTGIFLTLWFRPSMAEVEYQGSYSLLKGLHMSEAYASTLDISFDVRGGLLMRQIHHWAAVLFIAAMMVHLLRIFFTGAFRKPRELNWVIGFGMLFLGIIEGFLGYGLPDDLLSGTGLRITQGMIQASPIVGSYMTFFIFGGEFPGDDFVSRFFTVHVLLIPGLILALVTAHLFLVVYHKHTQFAGPGRTEKNVVGYPLMPVYMAKAGGFFFVVFGITALMGALLQINPVWLYGPYNPAEVTAGSQPDWYMGWLEGSVRLMPGFESHFWGVTLSWNLLIPALIIPPAFVTLVALYPFIEGWITGDKREHHLLDRPRNVPTRTGIGAAFITFYGLLWIAGGNDLVATHFGVSLNNVTWVLRFGVFIGPVLAFWLTRRIAISLQRADQERLLHGLESGIIVRSPEGKYSERHTPIGEHEAYTLTTHDRLVPYEVGPETDTNGVRAPLRALNKVRAKLSAFYYADAVQKPTAAEIEDAHSHGHEDDVHELTETEAFREVTPDKH</sequence>
<keyword evidence="10" id="KW-0479">Metal-binding</keyword>
<dbReference type="PANTHER" id="PTHR19271">
    <property type="entry name" value="CYTOCHROME B"/>
    <property type="match status" value="1"/>
</dbReference>
<keyword evidence="22" id="KW-1185">Reference proteome</keyword>
<evidence type="ECO:0000256" key="14">
    <source>
        <dbReference type="ARBA" id="ARBA00023004"/>
    </source>
</evidence>
<dbReference type="FunFam" id="1.20.810.10:FF:000007">
    <property type="entry name" value="Ubiquinol-cytochrome C reductase B subunit"/>
    <property type="match status" value="1"/>
</dbReference>
<evidence type="ECO:0000256" key="10">
    <source>
        <dbReference type="ARBA" id="ARBA00022723"/>
    </source>
</evidence>
<dbReference type="PANTHER" id="PTHR19271:SF16">
    <property type="entry name" value="CYTOCHROME B"/>
    <property type="match status" value="1"/>
</dbReference>
<reference evidence="21 22" key="1">
    <citation type="submission" date="2019-03" db="EMBL/GenBank/DDBJ databases">
        <title>Draft genome sequences of novel Actinobacteria.</title>
        <authorList>
            <person name="Sahin N."/>
            <person name="Ay H."/>
            <person name="Saygin H."/>
        </authorList>
    </citation>
    <scope>NUCLEOTIDE SEQUENCE [LARGE SCALE GENOMIC DNA]</scope>
    <source>
        <strain evidence="21 22">JCM 13523</strain>
    </source>
</reference>
<dbReference type="SUPFAM" id="SSF81342">
    <property type="entry name" value="Transmembrane di-heme cytochromes"/>
    <property type="match status" value="1"/>
</dbReference>
<evidence type="ECO:0000256" key="3">
    <source>
        <dbReference type="ARBA" id="ARBA00012951"/>
    </source>
</evidence>
<keyword evidence="9 19" id="KW-0812">Transmembrane</keyword>
<comment type="subcellular location">
    <subcellularLocation>
        <location evidence="2">Cell membrane</location>
        <topology evidence="2">Multi-pass membrane protein</topology>
    </subcellularLocation>
</comment>
<feature type="transmembrane region" description="Helical" evidence="19">
    <location>
        <begin position="382"/>
        <end position="401"/>
    </location>
</feature>
<evidence type="ECO:0000256" key="2">
    <source>
        <dbReference type="ARBA" id="ARBA00004651"/>
    </source>
</evidence>
<dbReference type="PROSITE" id="PS51002">
    <property type="entry name" value="CYTB_NTER"/>
    <property type="match status" value="1"/>
</dbReference>
<feature type="transmembrane region" description="Helical" evidence="19">
    <location>
        <begin position="217"/>
        <end position="242"/>
    </location>
</feature>
<feature type="transmembrane region" description="Helical" evidence="19">
    <location>
        <begin position="56"/>
        <end position="75"/>
    </location>
</feature>
<comment type="caution">
    <text evidence="21">The sequence shown here is derived from an EMBL/GenBank/DDBJ whole genome shotgun (WGS) entry which is preliminary data.</text>
</comment>
<name>A0A4R4ZG55_9ACTN</name>
<dbReference type="InterPro" id="IPR027387">
    <property type="entry name" value="Cytb/b6-like_sf"/>
</dbReference>
<feature type="domain" description="Cytochrome b/b6 N-terminal region profile" evidence="20">
    <location>
        <begin position="23"/>
        <end position="249"/>
    </location>
</feature>
<feature type="transmembrane region" description="Helical" evidence="19">
    <location>
        <begin position="121"/>
        <end position="140"/>
    </location>
</feature>
<dbReference type="Proteomes" id="UP000295124">
    <property type="component" value="Unassembled WGS sequence"/>
</dbReference>
<dbReference type="GO" id="GO:0016491">
    <property type="term" value="F:oxidoreductase activity"/>
    <property type="evidence" value="ECO:0007669"/>
    <property type="project" value="InterPro"/>
</dbReference>
<keyword evidence="5" id="KW-0813">Transport</keyword>
<feature type="transmembrane region" description="Helical" evidence="19">
    <location>
        <begin position="152"/>
        <end position="172"/>
    </location>
</feature>
<dbReference type="AlphaFoldDB" id="A0A4R4ZG55"/>
<evidence type="ECO:0000256" key="9">
    <source>
        <dbReference type="ARBA" id="ARBA00022692"/>
    </source>
</evidence>
<evidence type="ECO:0000256" key="15">
    <source>
        <dbReference type="ARBA" id="ARBA00023136"/>
    </source>
</evidence>
<keyword evidence="15 19" id="KW-0472">Membrane</keyword>
<keyword evidence="14" id="KW-0408">Iron</keyword>
<keyword evidence="8" id="KW-0679">Respiratory chain</keyword>
<feature type="region of interest" description="Disordered" evidence="18">
    <location>
        <begin position="1"/>
        <end position="21"/>
    </location>
</feature>
<evidence type="ECO:0000256" key="17">
    <source>
        <dbReference type="ARBA" id="ARBA00029568"/>
    </source>
</evidence>
<gene>
    <name evidence="21" type="ORF">E1263_23530</name>
</gene>
<dbReference type="InterPro" id="IPR016174">
    <property type="entry name" value="Di-haem_cyt_TM"/>
</dbReference>
<keyword evidence="7" id="KW-0349">Heme</keyword>
<evidence type="ECO:0000313" key="22">
    <source>
        <dbReference type="Proteomes" id="UP000295124"/>
    </source>
</evidence>
<dbReference type="OrthoDB" id="9804503at2"/>
<organism evidence="21 22">
    <name type="scientific">Kribbella antibiotica</name>
    <dbReference type="NCBI Taxonomy" id="190195"/>
    <lineage>
        <taxon>Bacteria</taxon>
        <taxon>Bacillati</taxon>
        <taxon>Actinomycetota</taxon>
        <taxon>Actinomycetes</taxon>
        <taxon>Propionibacteriales</taxon>
        <taxon>Kribbellaceae</taxon>
        <taxon>Kribbella</taxon>
    </lineage>
</organism>
<evidence type="ECO:0000256" key="4">
    <source>
        <dbReference type="ARBA" id="ARBA00016116"/>
    </source>
</evidence>
<keyword evidence="6" id="KW-1003">Cell membrane</keyword>
<protein>
    <recommendedName>
        <fullName evidence="4">Cytochrome bc1 complex cytochrome b subunit</fullName>
        <ecNumber evidence="3">7.1.1.8</ecNumber>
    </recommendedName>
    <alternativeName>
        <fullName evidence="17">Cytochrome bc1 reductase complex subunit QcrB</fullName>
    </alternativeName>
</protein>
<dbReference type="GO" id="GO:0022904">
    <property type="term" value="P:respiratory electron transport chain"/>
    <property type="evidence" value="ECO:0007669"/>
    <property type="project" value="InterPro"/>
</dbReference>
<evidence type="ECO:0000256" key="6">
    <source>
        <dbReference type="ARBA" id="ARBA00022475"/>
    </source>
</evidence>
<feature type="transmembrane region" description="Helical" evidence="19">
    <location>
        <begin position="263"/>
        <end position="289"/>
    </location>
</feature>
<dbReference type="EMBL" id="SMKX01000073">
    <property type="protein sequence ID" value="TDD57493.1"/>
    <property type="molecule type" value="Genomic_DNA"/>
</dbReference>
<evidence type="ECO:0000256" key="11">
    <source>
        <dbReference type="ARBA" id="ARBA00022967"/>
    </source>
</evidence>
<evidence type="ECO:0000256" key="7">
    <source>
        <dbReference type="ARBA" id="ARBA00022617"/>
    </source>
</evidence>
<evidence type="ECO:0000256" key="18">
    <source>
        <dbReference type="SAM" id="MobiDB-lite"/>
    </source>
</evidence>
<feature type="compositionally biased region" description="Basic and acidic residues" evidence="18">
    <location>
        <begin position="537"/>
        <end position="565"/>
    </location>
</feature>
<dbReference type="GO" id="GO:0046872">
    <property type="term" value="F:metal ion binding"/>
    <property type="evidence" value="ECO:0007669"/>
    <property type="project" value="UniProtKB-KW"/>
</dbReference>
<evidence type="ECO:0000256" key="16">
    <source>
        <dbReference type="ARBA" id="ARBA00029351"/>
    </source>
</evidence>
<dbReference type="InterPro" id="IPR005797">
    <property type="entry name" value="Cyt_b/b6_N"/>
</dbReference>
<evidence type="ECO:0000256" key="5">
    <source>
        <dbReference type="ARBA" id="ARBA00022448"/>
    </source>
</evidence>